<evidence type="ECO:0000313" key="2">
    <source>
        <dbReference type="Proteomes" id="UP001630127"/>
    </source>
</evidence>
<gene>
    <name evidence="1" type="ORF">ACH5RR_040754</name>
</gene>
<protein>
    <submittedName>
        <fullName evidence="1">Uncharacterized protein</fullName>
    </submittedName>
</protein>
<name>A0ABD2XUP5_9GENT</name>
<evidence type="ECO:0000313" key="1">
    <source>
        <dbReference type="EMBL" id="KAL3498022.1"/>
    </source>
</evidence>
<comment type="caution">
    <text evidence="1">The sequence shown here is derived from an EMBL/GenBank/DDBJ whole genome shotgun (WGS) entry which is preliminary data.</text>
</comment>
<sequence>MKSANTGQNCRLRQGSGDRQRIISGAGSGFGDFLSGLDNSSTLPTTQVTTSISTPALASVEILLAAPSTTLLRQRYARNCKIPIVVDAEPMATFIYTIEPAKQLSTPRMLVVLLLALLALPTKGLGH</sequence>
<proteinExistence type="predicted"/>
<accession>A0ABD2XUP5</accession>
<organism evidence="1 2">
    <name type="scientific">Cinchona calisaya</name>
    <dbReference type="NCBI Taxonomy" id="153742"/>
    <lineage>
        <taxon>Eukaryota</taxon>
        <taxon>Viridiplantae</taxon>
        <taxon>Streptophyta</taxon>
        <taxon>Embryophyta</taxon>
        <taxon>Tracheophyta</taxon>
        <taxon>Spermatophyta</taxon>
        <taxon>Magnoliopsida</taxon>
        <taxon>eudicotyledons</taxon>
        <taxon>Gunneridae</taxon>
        <taxon>Pentapetalae</taxon>
        <taxon>asterids</taxon>
        <taxon>lamiids</taxon>
        <taxon>Gentianales</taxon>
        <taxon>Rubiaceae</taxon>
        <taxon>Cinchonoideae</taxon>
        <taxon>Cinchoneae</taxon>
        <taxon>Cinchona</taxon>
    </lineage>
</organism>
<dbReference type="AlphaFoldDB" id="A0ABD2XUP5"/>
<dbReference type="Proteomes" id="UP001630127">
    <property type="component" value="Unassembled WGS sequence"/>
</dbReference>
<reference evidence="1 2" key="1">
    <citation type="submission" date="2024-11" db="EMBL/GenBank/DDBJ databases">
        <title>A near-complete genome assembly of Cinchona calisaya.</title>
        <authorList>
            <person name="Lian D.C."/>
            <person name="Zhao X.W."/>
            <person name="Wei L."/>
        </authorList>
    </citation>
    <scope>NUCLEOTIDE SEQUENCE [LARGE SCALE GENOMIC DNA]</scope>
    <source>
        <tissue evidence="1">Nenye</tissue>
    </source>
</reference>
<keyword evidence="2" id="KW-1185">Reference proteome</keyword>
<dbReference type="EMBL" id="JBJUIK010000017">
    <property type="protein sequence ID" value="KAL3498022.1"/>
    <property type="molecule type" value="Genomic_DNA"/>
</dbReference>